<proteinExistence type="predicted"/>
<accession>A0ABT9QTC7</accession>
<evidence type="ECO:0000313" key="2">
    <source>
        <dbReference type="Proteomes" id="UP001225356"/>
    </source>
</evidence>
<dbReference type="Proteomes" id="UP001225356">
    <property type="component" value="Unassembled WGS sequence"/>
</dbReference>
<dbReference type="InterPro" id="IPR012808">
    <property type="entry name" value="CHP02453"/>
</dbReference>
<organism evidence="1 2">
    <name type="scientific">Streptosporangium lutulentum</name>
    <dbReference type="NCBI Taxonomy" id="1461250"/>
    <lineage>
        <taxon>Bacteria</taxon>
        <taxon>Bacillati</taxon>
        <taxon>Actinomycetota</taxon>
        <taxon>Actinomycetes</taxon>
        <taxon>Streptosporangiales</taxon>
        <taxon>Streptosporangiaceae</taxon>
        <taxon>Streptosporangium</taxon>
    </lineage>
</organism>
<evidence type="ECO:0000313" key="1">
    <source>
        <dbReference type="EMBL" id="MDP9850005.1"/>
    </source>
</evidence>
<protein>
    <submittedName>
        <fullName evidence="1">Uncharacterized protein (TIGR02453 family)</fullName>
    </submittedName>
</protein>
<comment type="caution">
    <text evidence="1">The sequence shown here is derived from an EMBL/GenBank/DDBJ whole genome shotgun (WGS) entry which is preliminary data.</text>
</comment>
<reference evidence="1 2" key="1">
    <citation type="submission" date="2023-07" db="EMBL/GenBank/DDBJ databases">
        <title>Sequencing the genomes of 1000 actinobacteria strains.</title>
        <authorList>
            <person name="Klenk H.-P."/>
        </authorList>
    </citation>
    <scope>NUCLEOTIDE SEQUENCE [LARGE SCALE GENOMIC DNA]</scope>
    <source>
        <strain evidence="1 2">DSM 46740</strain>
    </source>
</reference>
<name>A0ABT9QTC7_9ACTN</name>
<gene>
    <name evidence="1" type="ORF">J2853_009216</name>
</gene>
<keyword evidence="2" id="KW-1185">Reference proteome</keyword>
<dbReference type="PANTHER" id="PTHR36452:SF1">
    <property type="entry name" value="DUF2461 DOMAIN-CONTAINING PROTEIN"/>
    <property type="match status" value="1"/>
</dbReference>
<dbReference type="PANTHER" id="PTHR36452">
    <property type="entry name" value="CHROMOSOME 12, WHOLE GENOME SHOTGUN SEQUENCE"/>
    <property type="match status" value="1"/>
</dbReference>
<dbReference type="InterPro" id="IPR015996">
    <property type="entry name" value="UCP028451"/>
</dbReference>
<dbReference type="Pfam" id="PF09365">
    <property type="entry name" value="DUF2461"/>
    <property type="match status" value="1"/>
</dbReference>
<sequence length="214" mass="24581">MSFSGFSHETFDFYRNLTADNSKEFWKRNREIYDRAVRTPMEELAGELSGEFGEVQVLRPQRDSRFSNDKSPYKTYQGAYLDIEPCLGYWVQIDASGLYASGRFYPYDPAEVVRYREAVDAEGSGTELAELVTRLREEGFEVGGERLKTRPRGVPADHPRLDLLRHRKLDVGLTLAAGPSLGSPEPLDRVRSIWREVRPLLRWVSQHVRAPDRA</sequence>
<dbReference type="PIRSF" id="PIRSF028451">
    <property type="entry name" value="UCP028451"/>
    <property type="match status" value="1"/>
</dbReference>
<dbReference type="RefSeq" id="WP_307568156.1">
    <property type="nucleotide sequence ID" value="NZ_JAUSQU010000001.1"/>
</dbReference>
<dbReference type="EMBL" id="JAUSQU010000001">
    <property type="protein sequence ID" value="MDP9850005.1"/>
    <property type="molecule type" value="Genomic_DNA"/>
</dbReference>